<dbReference type="AlphaFoldDB" id="A0AAW3J6V3"/>
<evidence type="ECO:0000256" key="2">
    <source>
        <dbReference type="ARBA" id="ARBA00016013"/>
    </source>
</evidence>
<dbReference type="InterPro" id="IPR005648">
    <property type="entry name" value="FlgD"/>
</dbReference>
<evidence type="ECO:0000256" key="5">
    <source>
        <dbReference type="RuleBase" id="RU362076"/>
    </source>
</evidence>
<organism evidence="9 10">
    <name type="scientific">Helicobacter pullorum</name>
    <dbReference type="NCBI Taxonomy" id="35818"/>
    <lineage>
        <taxon>Bacteria</taxon>
        <taxon>Pseudomonadati</taxon>
        <taxon>Campylobacterota</taxon>
        <taxon>Epsilonproteobacteria</taxon>
        <taxon>Campylobacterales</taxon>
        <taxon>Helicobacteraceae</taxon>
        <taxon>Helicobacter</taxon>
    </lineage>
</organism>
<evidence type="ECO:0000313" key="9">
    <source>
        <dbReference type="EMBL" id="KPH51251.1"/>
    </source>
</evidence>
<reference evidence="9 10" key="1">
    <citation type="submission" date="2014-06" db="EMBL/GenBank/DDBJ databases">
        <title>Helicobacter pullorum isolates in fresh chicken meat - phenotypic and genotypic features.</title>
        <authorList>
            <person name="Borges V."/>
            <person name="Santos A."/>
            <person name="Correia C.B."/>
            <person name="Saraiva M."/>
            <person name="Menard A."/>
            <person name="Vieira L."/>
            <person name="Sampaio D.A."/>
            <person name="Gomes J.P."/>
            <person name="Oleastro M."/>
        </authorList>
    </citation>
    <scope>NUCLEOTIDE SEQUENCE [LARGE SCALE GENOMIC DNA]</scope>
    <source>
        <strain evidence="9 10">229336/12</strain>
    </source>
</reference>
<sequence>MTISSSNNYLNYTANATARTAQSRTGESDTSSDSTQNNTDTSTDNSTNTDNSTGGTTGNSGSGSTDNSSGSSGNSGSSSGDSSTGGTTGNSGSGSTDNSSGSSGNSGSSSGDSSTDGTDSIFPGDTPIIKDEEEDNNGLGTEAFMRLFLEQLKNQDPTAPMETQEILTQTAQLTQVEAQTQMKNAMEQMTTTMQSMQETNEKTIEAQQKLIKTQEKMLETMGVLAGSIQDSSIIGGYNTVGMIGNIAETPYTALKVEKNEAIDFELYFDEPIDPTKGQPKITITDKDNNIIREIDLAAQDEEGNYIYLNKEGYVEFEWDTRDSKGKFVANGDYTVKAEYNLDSATNQYKETQLGRGEVQSILFDAGVPYVKLGDHLTVPIIYVTSYYKKTGEGIQLPDSSN</sequence>
<proteinExistence type="inferred from homology"/>
<feature type="compositionally biased region" description="Low complexity" evidence="7">
    <location>
        <begin position="28"/>
        <end position="54"/>
    </location>
</feature>
<dbReference type="InterPro" id="IPR025965">
    <property type="entry name" value="FlgD/Vpr_Ig-like"/>
</dbReference>
<dbReference type="Pfam" id="PF13860">
    <property type="entry name" value="FlgD_ig"/>
    <property type="match status" value="1"/>
</dbReference>
<keyword evidence="6" id="KW-0175">Coiled coil</keyword>
<feature type="coiled-coil region" evidence="6">
    <location>
        <begin position="182"/>
        <end position="216"/>
    </location>
</feature>
<keyword evidence="3 5" id="KW-1005">Bacterial flagellum biogenesis</keyword>
<dbReference type="Gene3D" id="2.60.40.4070">
    <property type="match status" value="1"/>
</dbReference>
<comment type="function">
    <text evidence="4 5">Required for flagellar hook formation. May act as a scaffolding protein.</text>
</comment>
<evidence type="ECO:0000256" key="3">
    <source>
        <dbReference type="ARBA" id="ARBA00022795"/>
    </source>
</evidence>
<evidence type="ECO:0000256" key="6">
    <source>
        <dbReference type="SAM" id="Coils"/>
    </source>
</evidence>
<comment type="similarity">
    <text evidence="1 5">Belongs to the FlgD family.</text>
</comment>
<evidence type="ECO:0000313" key="10">
    <source>
        <dbReference type="Proteomes" id="UP000037800"/>
    </source>
</evidence>
<evidence type="ECO:0000256" key="1">
    <source>
        <dbReference type="ARBA" id="ARBA00010577"/>
    </source>
</evidence>
<feature type="region of interest" description="Disordered" evidence="7">
    <location>
        <begin position="14"/>
        <end position="137"/>
    </location>
</feature>
<feature type="compositionally biased region" description="Low complexity" evidence="7">
    <location>
        <begin position="62"/>
        <end position="85"/>
    </location>
</feature>
<evidence type="ECO:0000256" key="7">
    <source>
        <dbReference type="SAM" id="MobiDB-lite"/>
    </source>
</evidence>
<feature type="domain" description="FlgD/Vpr Ig-like" evidence="8">
    <location>
        <begin position="258"/>
        <end position="340"/>
    </location>
</feature>
<keyword evidence="9" id="KW-0966">Cell projection</keyword>
<comment type="caution">
    <text evidence="9">The sequence shown here is derived from an EMBL/GenBank/DDBJ whole genome shotgun (WGS) entry which is preliminary data.</text>
</comment>
<evidence type="ECO:0000259" key="8">
    <source>
        <dbReference type="Pfam" id="PF13860"/>
    </source>
</evidence>
<keyword evidence="9" id="KW-0969">Cilium</keyword>
<dbReference type="Proteomes" id="UP000037800">
    <property type="component" value="Unassembled WGS sequence"/>
</dbReference>
<name>A0AAW3J6V3_9HELI</name>
<dbReference type="NCBIfam" id="NF004496">
    <property type="entry name" value="PRK05842.1"/>
    <property type="match status" value="1"/>
</dbReference>
<dbReference type="Pfam" id="PF03963">
    <property type="entry name" value="FlgD"/>
    <property type="match status" value="1"/>
</dbReference>
<dbReference type="EMBL" id="JNUR01000007">
    <property type="protein sequence ID" value="KPH51251.1"/>
    <property type="molecule type" value="Genomic_DNA"/>
</dbReference>
<accession>A0AAW3J6V3</accession>
<gene>
    <name evidence="9" type="ORF">HPU229336_09375</name>
</gene>
<dbReference type="RefSeq" id="WP_060662721.1">
    <property type="nucleotide sequence ID" value="NZ_JNUR01000007.1"/>
</dbReference>
<protein>
    <recommendedName>
        <fullName evidence="2 5">Basal-body rod modification protein FlgD</fullName>
    </recommendedName>
</protein>
<feature type="compositionally biased region" description="Low complexity" evidence="7">
    <location>
        <begin position="93"/>
        <end position="120"/>
    </location>
</feature>
<dbReference type="GO" id="GO:0044781">
    <property type="term" value="P:bacterial-type flagellum organization"/>
    <property type="evidence" value="ECO:0007669"/>
    <property type="project" value="UniProtKB-UniRule"/>
</dbReference>
<keyword evidence="9" id="KW-0282">Flagellum</keyword>
<evidence type="ECO:0000256" key="4">
    <source>
        <dbReference type="ARBA" id="ARBA00024746"/>
    </source>
</evidence>